<gene>
    <name evidence="2" type="ORF">H6H03_20060</name>
</gene>
<dbReference type="Gene3D" id="3.90.550.10">
    <property type="entry name" value="Spore Coat Polysaccharide Biosynthesis Protein SpsA, Chain A"/>
    <property type="match status" value="1"/>
</dbReference>
<proteinExistence type="predicted"/>
<dbReference type="Proteomes" id="UP000637383">
    <property type="component" value="Unassembled WGS sequence"/>
</dbReference>
<dbReference type="SUPFAM" id="SSF53448">
    <property type="entry name" value="Nucleotide-diphospho-sugar transferases"/>
    <property type="match status" value="1"/>
</dbReference>
<sequence length="351" mass="39902">MINSSQKHPKISVIIPAYNSEKTITHTINSVLNQSFTDLELIVINDGSQDSTLDIVKQIQDPRIQIFSYSNAGGNVSRNRGLNLAVGEFVSFLDADDIWTPDKLESQLKALQENLTAKVAYSWTDYIDANGEFVISGKRINFNGDVYESLLVSNFLENGSNPLIHRTALITLGGFDESLAAAQDWDMWLRLASKFNFVCVPSVQILYRISTNSVSSNLVRQEKSCLQLLERAYQERPSALKQTWNRSIANLYKYLTCKALQKPLNRQKGLTAAKFLWKYFLYDSSRFQNINFSSKLLLKIAIILILPTLLHSFTKQRELKSQKTEILLNNWVAEKKPESKNEYPGAFTISR</sequence>
<protein>
    <submittedName>
        <fullName evidence="2">Glycosyltransferase</fullName>
    </submittedName>
</protein>
<dbReference type="Pfam" id="PF10111">
    <property type="entry name" value="Glyco_tranf_2_2"/>
    <property type="match status" value="1"/>
</dbReference>
<evidence type="ECO:0000313" key="3">
    <source>
        <dbReference type="Proteomes" id="UP000637383"/>
    </source>
</evidence>
<dbReference type="PANTHER" id="PTHR43685:SF2">
    <property type="entry name" value="GLYCOSYLTRANSFERASE 2-LIKE DOMAIN-CONTAINING PROTEIN"/>
    <property type="match status" value="1"/>
</dbReference>
<accession>A0ABR8KB95</accession>
<organism evidence="2 3">
    <name type="scientific">Nostoc paludosum FACHB-159</name>
    <dbReference type="NCBI Taxonomy" id="2692908"/>
    <lineage>
        <taxon>Bacteria</taxon>
        <taxon>Bacillati</taxon>
        <taxon>Cyanobacteriota</taxon>
        <taxon>Cyanophyceae</taxon>
        <taxon>Nostocales</taxon>
        <taxon>Nostocaceae</taxon>
        <taxon>Nostoc</taxon>
    </lineage>
</organism>
<dbReference type="InterPro" id="IPR029044">
    <property type="entry name" value="Nucleotide-diphossugar_trans"/>
</dbReference>
<dbReference type="PANTHER" id="PTHR43685">
    <property type="entry name" value="GLYCOSYLTRANSFERASE"/>
    <property type="match status" value="1"/>
</dbReference>
<dbReference type="RefSeq" id="WP_190956807.1">
    <property type="nucleotide sequence ID" value="NZ_JACJTU010000019.1"/>
</dbReference>
<evidence type="ECO:0000259" key="1">
    <source>
        <dbReference type="Pfam" id="PF10111"/>
    </source>
</evidence>
<name>A0ABR8KB95_9NOSO</name>
<feature type="domain" description="Glycosyltransferase 2-like prokaryotic type" evidence="1">
    <location>
        <begin position="12"/>
        <end position="258"/>
    </location>
</feature>
<dbReference type="CDD" id="cd00761">
    <property type="entry name" value="Glyco_tranf_GTA_type"/>
    <property type="match status" value="1"/>
</dbReference>
<dbReference type="InterPro" id="IPR050834">
    <property type="entry name" value="Glycosyltransf_2"/>
</dbReference>
<dbReference type="EMBL" id="JACJTU010000019">
    <property type="protein sequence ID" value="MBD2736158.1"/>
    <property type="molecule type" value="Genomic_DNA"/>
</dbReference>
<evidence type="ECO:0000313" key="2">
    <source>
        <dbReference type="EMBL" id="MBD2736158.1"/>
    </source>
</evidence>
<comment type="caution">
    <text evidence="2">The sequence shown here is derived from an EMBL/GenBank/DDBJ whole genome shotgun (WGS) entry which is preliminary data.</text>
</comment>
<keyword evidence="3" id="KW-1185">Reference proteome</keyword>
<reference evidence="2 3" key="1">
    <citation type="journal article" date="2020" name="ISME J.">
        <title>Comparative genomics reveals insights into cyanobacterial evolution and habitat adaptation.</title>
        <authorList>
            <person name="Chen M.Y."/>
            <person name="Teng W.K."/>
            <person name="Zhao L."/>
            <person name="Hu C.X."/>
            <person name="Zhou Y.K."/>
            <person name="Han B.P."/>
            <person name="Song L.R."/>
            <person name="Shu W.S."/>
        </authorList>
    </citation>
    <scope>NUCLEOTIDE SEQUENCE [LARGE SCALE GENOMIC DNA]</scope>
    <source>
        <strain evidence="2 3">FACHB-159</strain>
    </source>
</reference>
<dbReference type="InterPro" id="IPR019290">
    <property type="entry name" value="GlycosylTrfase-like_prok"/>
</dbReference>